<organism evidence="1 2">
    <name type="scientific">Paraburkholderia terricola</name>
    <dbReference type="NCBI Taxonomy" id="169427"/>
    <lineage>
        <taxon>Bacteria</taxon>
        <taxon>Pseudomonadati</taxon>
        <taxon>Pseudomonadota</taxon>
        <taxon>Betaproteobacteria</taxon>
        <taxon>Burkholderiales</taxon>
        <taxon>Burkholderiaceae</taxon>
        <taxon>Paraburkholderia</taxon>
    </lineage>
</organism>
<dbReference type="Proteomes" id="UP000184395">
    <property type="component" value="Unassembled WGS sequence"/>
</dbReference>
<protein>
    <recommendedName>
        <fullName evidence="3">Transposase</fullName>
    </recommendedName>
</protein>
<evidence type="ECO:0000313" key="1">
    <source>
        <dbReference type="EMBL" id="SHK92364.1"/>
    </source>
</evidence>
<gene>
    <name evidence="1" type="ORF">SAMN05192548_104547</name>
</gene>
<proteinExistence type="predicted"/>
<evidence type="ECO:0000313" key="2">
    <source>
        <dbReference type="Proteomes" id="UP000184395"/>
    </source>
</evidence>
<name>A0A1M6WFG9_9BURK</name>
<sequence length="75" mass="8120">MCTGHTPAISSAEASVNHDSTVFVGLDVHKESITVAYAIDMGEVELLGKIGTLKADIDRLCKRVQSKAHHVRVVY</sequence>
<evidence type="ECO:0008006" key="3">
    <source>
        <dbReference type="Google" id="ProtNLM"/>
    </source>
</evidence>
<dbReference type="EMBL" id="FRAB01000045">
    <property type="protein sequence ID" value="SHK92364.1"/>
    <property type="molecule type" value="Genomic_DNA"/>
</dbReference>
<accession>A0A1M6WFG9</accession>
<dbReference type="AlphaFoldDB" id="A0A1M6WFG9"/>
<reference evidence="1 2" key="1">
    <citation type="submission" date="2016-11" db="EMBL/GenBank/DDBJ databases">
        <authorList>
            <person name="Jaros S."/>
            <person name="Januszkiewicz K."/>
            <person name="Wedrychowicz H."/>
        </authorList>
    </citation>
    <scope>NUCLEOTIDE SEQUENCE [LARGE SCALE GENOMIC DNA]</scope>
    <source>
        <strain evidence="1 2">LMG 20594</strain>
    </source>
</reference>